<evidence type="ECO:0000256" key="2">
    <source>
        <dbReference type="ARBA" id="ARBA00022801"/>
    </source>
</evidence>
<dbReference type="PROSITE" id="PS00502">
    <property type="entry name" value="POLYGALACTURONASE"/>
    <property type="match status" value="1"/>
</dbReference>
<dbReference type="GO" id="GO:0004650">
    <property type="term" value="F:polygalacturonase activity"/>
    <property type="evidence" value="ECO:0007669"/>
    <property type="project" value="InterPro"/>
</dbReference>
<dbReference type="EMBL" id="DVLC01000055">
    <property type="protein sequence ID" value="HIT46774.1"/>
    <property type="molecule type" value="Genomic_DNA"/>
</dbReference>
<dbReference type="AlphaFoldDB" id="A0A9D1GN46"/>
<dbReference type="Pfam" id="PF12708">
    <property type="entry name" value="Pect-lyase_RHGA_epim"/>
    <property type="match status" value="1"/>
</dbReference>
<dbReference type="InterPro" id="IPR000743">
    <property type="entry name" value="Glyco_hydro_28"/>
</dbReference>
<dbReference type="InterPro" id="IPR024535">
    <property type="entry name" value="RHGA/B-epi-like_pectate_lyase"/>
</dbReference>
<evidence type="ECO:0000313" key="7">
    <source>
        <dbReference type="Proteomes" id="UP000886881"/>
    </source>
</evidence>
<evidence type="ECO:0000256" key="4">
    <source>
        <dbReference type="RuleBase" id="RU361169"/>
    </source>
</evidence>
<name>A0A9D1GN46_9BACT</name>
<dbReference type="SUPFAM" id="SSF51126">
    <property type="entry name" value="Pectin lyase-like"/>
    <property type="match status" value="1"/>
</dbReference>
<evidence type="ECO:0000256" key="3">
    <source>
        <dbReference type="ARBA" id="ARBA00023295"/>
    </source>
</evidence>
<evidence type="ECO:0000259" key="5">
    <source>
        <dbReference type="Pfam" id="PF12708"/>
    </source>
</evidence>
<dbReference type="PANTHER" id="PTHR31339:SF9">
    <property type="entry name" value="PLASMIN AND FIBRONECTIN-BINDING PROTEIN A"/>
    <property type="match status" value="1"/>
</dbReference>
<dbReference type="Proteomes" id="UP000886881">
    <property type="component" value="Unassembled WGS sequence"/>
</dbReference>
<comment type="caution">
    <text evidence="6">The sequence shown here is derived from an EMBL/GenBank/DDBJ whole genome shotgun (WGS) entry which is preliminary data.</text>
</comment>
<keyword evidence="2 4" id="KW-0378">Hydrolase</keyword>
<gene>
    <name evidence="6" type="ORF">IAC35_02830</name>
</gene>
<reference evidence="6" key="2">
    <citation type="journal article" date="2021" name="PeerJ">
        <title>Extensive microbial diversity within the chicken gut microbiome revealed by metagenomics and culture.</title>
        <authorList>
            <person name="Gilroy R."/>
            <person name="Ravi A."/>
            <person name="Getino M."/>
            <person name="Pursley I."/>
            <person name="Horton D.L."/>
            <person name="Alikhan N.F."/>
            <person name="Baker D."/>
            <person name="Gharbi K."/>
            <person name="Hall N."/>
            <person name="Watson M."/>
            <person name="Adriaenssens E.M."/>
            <person name="Foster-Nyarko E."/>
            <person name="Jarju S."/>
            <person name="Secka A."/>
            <person name="Antonio M."/>
            <person name="Oren A."/>
            <person name="Chaudhuri R.R."/>
            <person name="La Ragione R."/>
            <person name="Hildebrand F."/>
            <person name="Pallen M.J."/>
        </authorList>
    </citation>
    <scope>NUCLEOTIDE SEQUENCE</scope>
    <source>
        <strain evidence="6">ChiHecec2B26-709</strain>
    </source>
</reference>
<dbReference type="InterPro" id="IPR051801">
    <property type="entry name" value="GH28_Enzymes"/>
</dbReference>
<dbReference type="Gene3D" id="2.160.20.10">
    <property type="entry name" value="Single-stranded right-handed beta-helix, Pectin lyase-like"/>
    <property type="match status" value="1"/>
</dbReference>
<evidence type="ECO:0000313" key="6">
    <source>
        <dbReference type="EMBL" id="HIT46774.1"/>
    </source>
</evidence>
<sequence>MNSLFISSLLLCLLPGAKEHGSEAAAGIPGARAAVYMPSGSDEDDMARHDKAISLLEAHLVDYSTVEDKDFGTELKAGSACLEAGNGQRFQTLIVTSADGISESAWSVIKEFSEFGGKLLFWGERPENLQDCPKAIYESLPEWTRTVYSAMPEPEIEIYDRIPAASLDYSRFIRDDEDLFVLKNISDTDLTFHAGFDAAGKVFLLGPDGRETLIPSTMRDDRAVAEISIGAGMELSLAVRRSEGTFNVRDFGACGDGISKDTEAIQNAADAAYADGGGTVVIPAGTYLTGALFFRNGVNLEIQEEAVLVSTVDSDDFPQIPTRFEGTEKYWRCALLNFDNSRDVHVYGGGTILGRGQEWSKYKNKDGLWGRPRMICFTDCPGGLIEDLTMKDHASWCLHVLYTDGFTIDNLNISVSSYVPSSDGVDIDSSCNIKMTDVYTYVTDDCLSIKSGKNEDGRRVGRPSMNILVQNCNFDGGHGVAMGSEISGCIRNVLIEDCVCGPENRAPVRFKSQPSRGGVVENITFKNMTLNGCGTFIDANLVWRMVEDYEPFFPRTVLRNIRVINVSGTARTVGTISGDPAAPIPEGTFIFDGCRIKADKGLMLSNVEQRNFDGLEVRLPEGEDFLNFHKAAARGINSGNKTGR</sequence>
<organism evidence="6 7">
    <name type="scientific">Candidatus Cryptobacteroides merdipullorum</name>
    <dbReference type="NCBI Taxonomy" id="2840771"/>
    <lineage>
        <taxon>Bacteria</taxon>
        <taxon>Pseudomonadati</taxon>
        <taxon>Bacteroidota</taxon>
        <taxon>Bacteroidia</taxon>
        <taxon>Bacteroidales</taxon>
        <taxon>Candidatus Cryptobacteroides</taxon>
    </lineage>
</organism>
<accession>A0A9D1GN46</accession>
<keyword evidence="3 4" id="KW-0326">Glycosidase</keyword>
<dbReference type="Pfam" id="PF00295">
    <property type="entry name" value="Glyco_hydro_28"/>
    <property type="match status" value="1"/>
</dbReference>
<comment type="similarity">
    <text evidence="1 4">Belongs to the glycosyl hydrolase 28 family.</text>
</comment>
<feature type="domain" description="Rhamnogalacturonase A/B/Epimerase-like pectate lyase" evidence="5">
    <location>
        <begin position="246"/>
        <end position="289"/>
    </location>
</feature>
<dbReference type="PANTHER" id="PTHR31339">
    <property type="entry name" value="PECTIN LYASE-RELATED"/>
    <property type="match status" value="1"/>
</dbReference>
<evidence type="ECO:0000256" key="1">
    <source>
        <dbReference type="ARBA" id="ARBA00008834"/>
    </source>
</evidence>
<dbReference type="InterPro" id="IPR011050">
    <property type="entry name" value="Pectin_lyase_fold/virulence"/>
</dbReference>
<proteinExistence type="inferred from homology"/>
<reference evidence="6" key="1">
    <citation type="submission" date="2020-10" db="EMBL/GenBank/DDBJ databases">
        <authorList>
            <person name="Gilroy R."/>
        </authorList>
    </citation>
    <scope>NUCLEOTIDE SEQUENCE</scope>
    <source>
        <strain evidence="6">ChiHecec2B26-709</strain>
    </source>
</reference>
<dbReference type="InterPro" id="IPR012334">
    <property type="entry name" value="Pectin_lyas_fold"/>
</dbReference>
<dbReference type="GO" id="GO:0005975">
    <property type="term" value="P:carbohydrate metabolic process"/>
    <property type="evidence" value="ECO:0007669"/>
    <property type="project" value="InterPro"/>
</dbReference>
<protein>
    <recommendedName>
        <fullName evidence="5">Rhamnogalacturonase A/B/Epimerase-like pectate lyase domain-containing protein</fullName>
    </recommendedName>
</protein>